<dbReference type="InterPro" id="IPR007627">
    <property type="entry name" value="RNA_pol_sigma70_r2"/>
</dbReference>
<feature type="region of interest" description="Disordered" evidence="5">
    <location>
        <begin position="1"/>
        <end position="25"/>
    </location>
</feature>
<evidence type="ECO:0000313" key="10">
    <source>
        <dbReference type="Proteomes" id="UP001167160"/>
    </source>
</evidence>
<evidence type="ECO:0000259" key="6">
    <source>
        <dbReference type="Pfam" id="PF04539"/>
    </source>
</evidence>
<evidence type="ECO:0000256" key="5">
    <source>
        <dbReference type="SAM" id="MobiDB-lite"/>
    </source>
</evidence>
<dbReference type="NCBIfam" id="TIGR02980">
    <property type="entry name" value="SigBFG"/>
    <property type="match status" value="1"/>
</dbReference>
<dbReference type="PRINTS" id="PR00046">
    <property type="entry name" value="SIGMA70FCT"/>
</dbReference>
<dbReference type="Gene3D" id="1.20.120.1810">
    <property type="match status" value="1"/>
</dbReference>
<evidence type="ECO:0000256" key="2">
    <source>
        <dbReference type="ARBA" id="ARBA00023082"/>
    </source>
</evidence>
<dbReference type="NCBIfam" id="TIGR02937">
    <property type="entry name" value="sigma70-ECF"/>
    <property type="match status" value="1"/>
</dbReference>
<dbReference type="SUPFAM" id="SSF88659">
    <property type="entry name" value="Sigma3 and sigma4 domains of RNA polymerase sigma factors"/>
    <property type="match status" value="2"/>
</dbReference>
<evidence type="ECO:0000256" key="1">
    <source>
        <dbReference type="ARBA" id="ARBA00023015"/>
    </source>
</evidence>
<gene>
    <name evidence="9" type="ORF">M1E25_24610</name>
</gene>
<dbReference type="InterPro" id="IPR014284">
    <property type="entry name" value="RNA_pol_sigma-70_dom"/>
</dbReference>
<name>A0ABT0XD72_9ACTN</name>
<evidence type="ECO:0000313" key="9">
    <source>
        <dbReference type="EMBL" id="MCM2580478.1"/>
    </source>
</evidence>
<reference evidence="9" key="1">
    <citation type="journal article" date="2023" name="Int. J. Syst. Evol. Microbiol.">
        <title>Streptomyces meridianus sp. nov. isolated from brackish water of the Tagus estuary in Alcochete, Portugal.</title>
        <authorList>
            <person name="Santos J.D.N."/>
            <person name="Klimek D."/>
            <person name="Calusinska M."/>
            <person name="Lobo Da Cunha A."/>
            <person name="Catita J."/>
            <person name="Goncalves H."/>
            <person name="Gonzalez I."/>
            <person name="Reyes F."/>
            <person name="Lage O.M."/>
        </authorList>
    </citation>
    <scope>NUCLEOTIDE SEQUENCE</scope>
    <source>
        <strain evidence="9">MTZ3.1</strain>
    </source>
</reference>
<keyword evidence="1" id="KW-0805">Transcription regulation</keyword>
<dbReference type="PANTHER" id="PTHR30385">
    <property type="entry name" value="SIGMA FACTOR F FLAGELLAR"/>
    <property type="match status" value="1"/>
</dbReference>
<keyword evidence="4" id="KW-0804">Transcription</keyword>
<dbReference type="InterPro" id="IPR000943">
    <property type="entry name" value="RNA_pol_sigma70"/>
</dbReference>
<dbReference type="Pfam" id="PF04542">
    <property type="entry name" value="Sigma70_r2"/>
    <property type="match status" value="1"/>
</dbReference>
<dbReference type="InterPro" id="IPR013325">
    <property type="entry name" value="RNA_pol_sigma_r2"/>
</dbReference>
<keyword evidence="10" id="KW-1185">Reference proteome</keyword>
<dbReference type="InterPro" id="IPR013324">
    <property type="entry name" value="RNA_pol_sigma_r3/r4-like"/>
</dbReference>
<sequence length="261" mass="29458">MTTTALSRRRHGDAPDTDGDFRRMRRLPPGAERDLLRQQVIFAWLPVAERLALRFRNKGESTDDLTQVAALALVKAVDRYDPGLGHAFASFAIPTIVGELKRHFRDHLWTLHVPRRVQEVRARTRAARDALEQELIGRSPTVKDICERTGLSEEDVRLGLEASASCDPLSLDAPSHTSEDRMLSDTLGADDRAIELVINRESLRPLLAELPERERQILYLRFFAELTQSQIGEILGVSQMHVSRTLTRLCAELRRKLAAPA</sequence>
<organism evidence="9 10">
    <name type="scientific">Streptomyces meridianus</name>
    <dbReference type="NCBI Taxonomy" id="2938945"/>
    <lineage>
        <taxon>Bacteria</taxon>
        <taxon>Bacillati</taxon>
        <taxon>Actinomycetota</taxon>
        <taxon>Actinomycetes</taxon>
        <taxon>Kitasatosporales</taxon>
        <taxon>Streptomycetaceae</taxon>
        <taxon>Streptomyces</taxon>
    </lineage>
</organism>
<dbReference type="InterPro" id="IPR014322">
    <property type="entry name" value="RNA_pol_sigma-B/F/G"/>
</dbReference>
<feature type="domain" description="RNA polymerase sigma-70 region 2" evidence="7">
    <location>
        <begin position="44"/>
        <end position="109"/>
    </location>
</feature>
<dbReference type="Gene3D" id="1.10.10.10">
    <property type="entry name" value="Winged helix-like DNA-binding domain superfamily/Winged helix DNA-binding domain"/>
    <property type="match status" value="2"/>
</dbReference>
<dbReference type="InterPro" id="IPR007630">
    <property type="entry name" value="RNA_pol_sigma70_r4"/>
</dbReference>
<dbReference type="Proteomes" id="UP001167160">
    <property type="component" value="Unassembled WGS sequence"/>
</dbReference>
<feature type="domain" description="RNA polymerase sigma-70 region 3" evidence="6">
    <location>
        <begin position="123"/>
        <end position="190"/>
    </location>
</feature>
<evidence type="ECO:0000256" key="4">
    <source>
        <dbReference type="ARBA" id="ARBA00023163"/>
    </source>
</evidence>
<dbReference type="Pfam" id="PF04545">
    <property type="entry name" value="Sigma70_r4"/>
    <property type="match status" value="1"/>
</dbReference>
<evidence type="ECO:0000259" key="8">
    <source>
        <dbReference type="Pfam" id="PF04545"/>
    </source>
</evidence>
<dbReference type="PANTHER" id="PTHR30385:SF4">
    <property type="entry name" value="RNA POLYMERASE SIGMA-E FACTOR"/>
    <property type="match status" value="1"/>
</dbReference>
<dbReference type="EMBL" id="JAMQGM010000067">
    <property type="protein sequence ID" value="MCM2580478.1"/>
    <property type="molecule type" value="Genomic_DNA"/>
</dbReference>
<dbReference type="InterPro" id="IPR036388">
    <property type="entry name" value="WH-like_DNA-bd_sf"/>
</dbReference>
<evidence type="ECO:0000259" key="7">
    <source>
        <dbReference type="Pfam" id="PF04542"/>
    </source>
</evidence>
<keyword evidence="3" id="KW-0238">DNA-binding</keyword>
<dbReference type="CDD" id="cd06171">
    <property type="entry name" value="Sigma70_r4"/>
    <property type="match status" value="1"/>
</dbReference>
<dbReference type="SUPFAM" id="SSF88946">
    <property type="entry name" value="Sigma2 domain of RNA polymerase sigma factors"/>
    <property type="match status" value="1"/>
</dbReference>
<evidence type="ECO:0000256" key="3">
    <source>
        <dbReference type="ARBA" id="ARBA00023125"/>
    </source>
</evidence>
<proteinExistence type="predicted"/>
<accession>A0ABT0XD72</accession>
<keyword evidence="2" id="KW-0731">Sigma factor</keyword>
<comment type="caution">
    <text evidence="9">The sequence shown here is derived from an EMBL/GenBank/DDBJ whole genome shotgun (WGS) entry which is preliminary data.</text>
</comment>
<dbReference type="RefSeq" id="WP_251419363.1">
    <property type="nucleotide sequence ID" value="NZ_JAMQGM010000067.1"/>
</dbReference>
<feature type="domain" description="RNA polymerase sigma-70 region 4" evidence="8">
    <location>
        <begin position="206"/>
        <end position="254"/>
    </location>
</feature>
<dbReference type="InterPro" id="IPR007624">
    <property type="entry name" value="RNA_pol_sigma70_r3"/>
</dbReference>
<protein>
    <submittedName>
        <fullName evidence="9">SigB/SigF/SigG family RNA polymerase sigma factor</fullName>
    </submittedName>
</protein>
<dbReference type="Pfam" id="PF04539">
    <property type="entry name" value="Sigma70_r3"/>
    <property type="match status" value="1"/>
</dbReference>